<evidence type="ECO:0000313" key="7">
    <source>
        <dbReference type="EMBL" id="KYF61143.1"/>
    </source>
</evidence>
<gene>
    <name evidence="7" type="ORF">BE15_06075</name>
</gene>
<keyword evidence="4" id="KW-1015">Disulfide bond</keyword>
<dbReference type="AlphaFoldDB" id="A0A150Q004"/>
<protein>
    <recommendedName>
        <fullName evidence="6">Thioredoxin-like fold domain-containing protein</fullName>
    </recommendedName>
</protein>
<proteinExistence type="inferred from homology"/>
<dbReference type="SUPFAM" id="SSF52833">
    <property type="entry name" value="Thioredoxin-like"/>
    <property type="match status" value="1"/>
</dbReference>
<dbReference type="InterPro" id="IPR036249">
    <property type="entry name" value="Thioredoxin-like_sf"/>
</dbReference>
<evidence type="ECO:0000313" key="8">
    <source>
        <dbReference type="Proteomes" id="UP000075260"/>
    </source>
</evidence>
<dbReference type="GO" id="GO:0016491">
    <property type="term" value="F:oxidoreductase activity"/>
    <property type="evidence" value="ECO:0007669"/>
    <property type="project" value="UniProtKB-KW"/>
</dbReference>
<dbReference type="Proteomes" id="UP000075260">
    <property type="component" value="Unassembled WGS sequence"/>
</dbReference>
<evidence type="ECO:0000256" key="1">
    <source>
        <dbReference type="ARBA" id="ARBA00005791"/>
    </source>
</evidence>
<name>A0A150Q004_SORCE</name>
<organism evidence="7 8">
    <name type="scientific">Sorangium cellulosum</name>
    <name type="common">Polyangium cellulosum</name>
    <dbReference type="NCBI Taxonomy" id="56"/>
    <lineage>
        <taxon>Bacteria</taxon>
        <taxon>Pseudomonadati</taxon>
        <taxon>Myxococcota</taxon>
        <taxon>Polyangia</taxon>
        <taxon>Polyangiales</taxon>
        <taxon>Polyangiaceae</taxon>
        <taxon>Sorangium</taxon>
    </lineage>
</organism>
<evidence type="ECO:0000256" key="5">
    <source>
        <dbReference type="ARBA" id="ARBA00023284"/>
    </source>
</evidence>
<comment type="similarity">
    <text evidence="1">Belongs to the thioredoxin family. DsbA subfamily.</text>
</comment>
<dbReference type="PANTHER" id="PTHR13887:SF14">
    <property type="entry name" value="DISULFIDE BOND FORMATION PROTEIN D"/>
    <property type="match status" value="1"/>
</dbReference>
<evidence type="ECO:0000256" key="3">
    <source>
        <dbReference type="ARBA" id="ARBA00023002"/>
    </source>
</evidence>
<evidence type="ECO:0000256" key="4">
    <source>
        <dbReference type="ARBA" id="ARBA00023157"/>
    </source>
</evidence>
<sequence length="221" mass="23884">MLAALLLGISACQGAGEEPEPEATGGASAAVGLYSGIPQDGIVLGDPRAPITLVEFSDLRCSHCRDYALEVLPAILERHVRTGQVKLVFRNLTFLGPGSVQAARMAAAVGMQDRLWDFVDHFFRIQARERPAITDDLLLRVASELPGVDAAQAMAQRDSAEVARLLAEAQAEAGRLDIRGVPAVFLSRQGQELRRLRLTSMSPEPISRAIELLLRAPPRPM</sequence>
<dbReference type="Pfam" id="PF13462">
    <property type="entry name" value="Thioredoxin_4"/>
    <property type="match status" value="1"/>
</dbReference>
<feature type="domain" description="Thioredoxin-like fold" evidence="6">
    <location>
        <begin position="40"/>
        <end position="186"/>
    </location>
</feature>
<dbReference type="EMBL" id="JEMA01001216">
    <property type="protein sequence ID" value="KYF61143.1"/>
    <property type="molecule type" value="Genomic_DNA"/>
</dbReference>
<dbReference type="Gene3D" id="3.40.30.10">
    <property type="entry name" value="Glutaredoxin"/>
    <property type="match status" value="1"/>
</dbReference>
<evidence type="ECO:0000256" key="2">
    <source>
        <dbReference type="ARBA" id="ARBA00022729"/>
    </source>
</evidence>
<dbReference type="InterPro" id="IPR012336">
    <property type="entry name" value="Thioredoxin-like_fold"/>
</dbReference>
<evidence type="ECO:0000259" key="6">
    <source>
        <dbReference type="Pfam" id="PF13462"/>
    </source>
</evidence>
<dbReference type="PANTHER" id="PTHR13887">
    <property type="entry name" value="GLUTATHIONE S-TRANSFERASE KAPPA"/>
    <property type="match status" value="1"/>
</dbReference>
<keyword evidence="2" id="KW-0732">Signal</keyword>
<accession>A0A150Q004</accession>
<keyword evidence="5" id="KW-0676">Redox-active center</keyword>
<reference evidence="7 8" key="1">
    <citation type="submission" date="2014-02" db="EMBL/GenBank/DDBJ databases">
        <title>The small core and large imbalanced accessory genome model reveals a collaborative survival strategy of Sorangium cellulosum strains in nature.</title>
        <authorList>
            <person name="Han K."/>
            <person name="Peng R."/>
            <person name="Blom J."/>
            <person name="Li Y.-Z."/>
        </authorList>
    </citation>
    <scope>NUCLEOTIDE SEQUENCE [LARGE SCALE GENOMIC DNA]</scope>
    <source>
        <strain evidence="7 8">So0008-312</strain>
    </source>
</reference>
<keyword evidence="3" id="KW-0560">Oxidoreductase</keyword>
<comment type="caution">
    <text evidence="7">The sequence shown here is derived from an EMBL/GenBank/DDBJ whole genome shotgun (WGS) entry which is preliminary data.</text>
</comment>